<reference evidence="1 2" key="1">
    <citation type="submission" date="2019-03" db="EMBL/GenBank/DDBJ databases">
        <title>Single cell metagenomics reveals metabolic interactions within the superorganism composed of flagellate Streblomastix strix and complex community of Bacteroidetes bacteria on its surface.</title>
        <authorList>
            <person name="Treitli S.C."/>
            <person name="Kolisko M."/>
            <person name="Husnik F."/>
            <person name="Keeling P."/>
            <person name="Hampl V."/>
        </authorList>
    </citation>
    <scope>NUCLEOTIDE SEQUENCE [LARGE SCALE GENOMIC DNA]</scope>
    <source>
        <strain evidence="1">ST1C</strain>
    </source>
</reference>
<name>A0A5J4PT47_9EUKA</name>
<feature type="non-terminal residue" evidence="1">
    <location>
        <position position="1"/>
    </location>
</feature>
<dbReference type="Proteomes" id="UP000324800">
    <property type="component" value="Unassembled WGS sequence"/>
</dbReference>
<organism evidence="1 2">
    <name type="scientific">Streblomastix strix</name>
    <dbReference type="NCBI Taxonomy" id="222440"/>
    <lineage>
        <taxon>Eukaryota</taxon>
        <taxon>Metamonada</taxon>
        <taxon>Preaxostyla</taxon>
        <taxon>Oxymonadida</taxon>
        <taxon>Streblomastigidae</taxon>
        <taxon>Streblomastix</taxon>
    </lineage>
</organism>
<dbReference type="AlphaFoldDB" id="A0A5J4PT47"/>
<accession>A0A5J4PT47</accession>
<protein>
    <submittedName>
        <fullName evidence="1">Uncharacterized protein</fullName>
    </submittedName>
</protein>
<evidence type="ECO:0000313" key="1">
    <source>
        <dbReference type="EMBL" id="KAA6311991.1"/>
    </source>
</evidence>
<dbReference type="EMBL" id="SNRW01048992">
    <property type="protein sequence ID" value="KAA6311991.1"/>
    <property type="molecule type" value="Genomic_DNA"/>
</dbReference>
<evidence type="ECO:0000313" key="2">
    <source>
        <dbReference type="Proteomes" id="UP000324800"/>
    </source>
</evidence>
<comment type="caution">
    <text evidence="1">The sequence shown here is derived from an EMBL/GenBank/DDBJ whole genome shotgun (WGS) entry which is preliminary data.</text>
</comment>
<gene>
    <name evidence="1" type="ORF">EZS28_056007</name>
</gene>
<sequence length="51" mass="5803">INGAFIKKTGQATQSIEGYLIRSGSEIPFENLQPFQYITKFDAKYGFVQKE</sequence>
<proteinExistence type="predicted"/>